<dbReference type="SUPFAM" id="SSF46689">
    <property type="entry name" value="Homeodomain-like"/>
    <property type="match status" value="2"/>
</dbReference>
<name>A0ABT9TZ85_PAEHA</name>
<keyword evidence="4" id="KW-0902">Two-component regulatory system</keyword>
<accession>A0ABT9TZ85</accession>
<evidence type="ECO:0000256" key="7">
    <source>
        <dbReference type="ARBA" id="ARBA00023163"/>
    </source>
</evidence>
<comment type="subcellular location">
    <subcellularLocation>
        <location evidence="1">Cytoplasm</location>
    </subcellularLocation>
</comment>
<evidence type="ECO:0000256" key="5">
    <source>
        <dbReference type="ARBA" id="ARBA00023015"/>
    </source>
</evidence>
<dbReference type="PANTHER" id="PTHR42713:SF3">
    <property type="entry name" value="TRANSCRIPTIONAL REGULATORY PROTEIN HPTR"/>
    <property type="match status" value="1"/>
</dbReference>
<keyword evidence="6" id="KW-0238">DNA-binding</keyword>
<dbReference type="Pfam" id="PF12833">
    <property type="entry name" value="HTH_18"/>
    <property type="match status" value="1"/>
</dbReference>
<dbReference type="PROSITE" id="PS50110">
    <property type="entry name" value="RESPONSE_REGULATORY"/>
    <property type="match status" value="1"/>
</dbReference>
<dbReference type="Gene3D" id="3.40.50.2300">
    <property type="match status" value="1"/>
</dbReference>
<evidence type="ECO:0000259" key="9">
    <source>
        <dbReference type="PROSITE" id="PS01124"/>
    </source>
</evidence>
<dbReference type="Pfam" id="PF00072">
    <property type="entry name" value="Response_reg"/>
    <property type="match status" value="1"/>
</dbReference>
<evidence type="ECO:0000256" key="1">
    <source>
        <dbReference type="ARBA" id="ARBA00004496"/>
    </source>
</evidence>
<protein>
    <submittedName>
        <fullName evidence="11">Two-component system response regulator YesN</fullName>
    </submittedName>
</protein>
<dbReference type="Gene3D" id="1.10.10.60">
    <property type="entry name" value="Homeodomain-like"/>
    <property type="match status" value="2"/>
</dbReference>
<dbReference type="SMART" id="SM00342">
    <property type="entry name" value="HTH_ARAC"/>
    <property type="match status" value="1"/>
</dbReference>
<dbReference type="InterPro" id="IPR018060">
    <property type="entry name" value="HTH_AraC"/>
</dbReference>
<keyword evidence="12" id="KW-1185">Reference proteome</keyword>
<evidence type="ECO:0000256" key="4">
    <source>
        <dbReference type="ARBA" id="ARBA00023012"/>
    </source>
</evidence>
<keyword evidence="3 8" id="KW-0597">Phosphoprotein</keyword>
<evidence type="ECO:0000313" key="12">
    <source>
        <dbReference type="Proteomes" id="UP001229346"/>
    </source>
</evidence>
<evidence type="ECO:0000259" key="10">
    <source>
        <dbReference type="PROSITE" id="PS50110"/>
    </source>
</evidence>
<dbReference type="PANTHER" id="PTHR42713">
    <property type="entry name" value="HISTIDINE KINASE-RELATED"/>
    <property type="match status" value="1"/>
</dbReference>
<evidence type="ECO:0000256" key="6">
    <source>
        <dbReference type="ARBA" id="ARBA00023125"/>
    </source>
</evidence>
<keyword evidence="7" id="KW-0804">Transcription</keyword>
<dbReference type="PROSITE" id="PS00041">
    <property type="entry name" value="HTH_ARAC_FAMILY_1"/>
    <property type="match status" value="1"/>
</dbReference>
<dbReference type="Proteomes" id="UP001229346">
    <property type="component" value="Unassembled WGS sequence"/>
</dbReference>
<dbReference type="InterPro" id="IPR018062">
    <property type="entry name" value="HTH_AraC-typ_CS"/>
</dbReference>
<dbReference type="SMART" id="SM00448">
    <property type="entry name" value="REC"/>
    <property type="match status" value="1"/>
</dbReference>
<proteinExistence type="predicted"/>
<dbReference type="SUPFAM" id="SSF52172">
    <property type="entry name" value="CheY-like"/>
    <property type="match status" value="1"/>
</dbReference>
<keyword evidence="5" id="KW-0805">Transcription regulation</keyword>
<evidence type="ECO:0000256" key="8">
    <source>
        <dbReference type="PROSITE-ProRule" id="PRU00169"/>
    </source>
</evidence>
<dbReference type="InterPro" id="IPR051552">
    <property type="entry name" value="HptR"/>
</dbReference>
<dbReference type="InterPro" id="IPR011006">
    <property type="entry name" value="CheY-like_superfamily"/>
</dbReference>
<evidence type="ECO:0000256" key="3">
    <source>
        <dbReference type="ARBA" id="ARBA00022553"/>
    </source>
</evidence>
<feature type="domain" description="Response regulatory" evidence="10">
    <location>
        <begin position="3"/>
        <end position="120"/>
    </location>
</feature>
<dbReference type="InterPro" id="IPR020449">
    <property type="entry name" value="Tscrpt_reg_AraC-type_HTH"/>
</dbReference>
<feature type="modified residue" description="4-aspartylphosphate" evidence="8">
    <location>
        <position position="55"/>
    </location>
</feature>
<keyword evidence="2" id="KW-0963">Cytoplasm</keyword>
<comment type="caution">
    <text evidence="11">The sequence shown here is derived from an EMBL/GenBank/DDBJ whole genome shotgun (WGS) entry which is preliminary data.</text>
</comment>
<dbReference type="EMBL" id="JAUSSU010000004">
    <property type="protein sequence ID" value="MDQ0112696.1"/>
    <property type="molecule type" value="Genomic_DNA"/>
</dbReference>
<dbReference type="PRINTS" id="PR00032">
    <property type="entry name" value="HTHARAC"/>
</dbReference>
<evidence type="ECO:0000256" key="2">
    <source>
        <dbReference type="ARBA" id="ARBA00022490"/>
    </source>
</evidence>
<dbReference type="PROSITE" id="PS01124">
    <property type="entry name" value="HTH_ARAC_FAMILY_2"/>
    <property type="match status" value="1"/>
</dbReference>
<feature type="domain" description="HTH araC/xylS-type" evidence="9">
    <location>
        <begin position="413"/>
        <end position="510"/>
    </location>
</feature>
<dbReference type="RefSeq" id="WP_307203612.1">
    <property type="nucleotide sequence ID" value="NZ_JAUSSU010000004.1"/>
</dbReference>
<dbReference type="InterPro" id="IPR001789">
    <property type="entry name" value="Sig_transdc_resp-reg_receiver"/>
</dbReference>
<sequence>MHKVLIVDDEPMIREGLKTIIEWDKHGFVVIGEASNGLDALDKYQALQPDLILIDIRMPGMDGLQFINEVRKNDTTTNFIILSGYADFEYAKKAIGFGVDGYILKPVDEDELETYVERIAGSLKRRGEQQVNSEQTLLLRREELLQKLAGGHLLEEVPADNEAQALLGMTAKYYQLMLIEVYSREHSLTRGDTFKKKLAELIEQKEMGFVFSAEPYIGVLLKDYLLQSGSREQMTGWLTELCGPNARFAAAVSEPVRDWRELQGWAQPVNDLLKSRFMLKGQQIHIATLSEETREVEDDLSQIVESFALQLYYMIDIGSVEGVEKALGEAEAKIAAMGGATEQMLKSSWASIVSIVLNKVATANPSLPIQEYLPMITALYLEHHYNEMLGKLQHKLSDLAQRVGRSDASSVMKQITDFIERHYYENLKLETLADLFNYNSGYLGKMFKSHTGQHFNTYLDQIRIQHAIELLQEGMKVHQVSERVGYANVDYFHSKFKKYKGVSPSTYKKI</sequence>
<organism evidence="11 12">
    <name type="scientific">Paenibacillus harenae</name>
    <dbReference type="NCBI Taxonomy" id="306543"/>
    <lineage>
        <taxon>Bacteria</taxon>
        <taxon>Bacillati</taxon>
        <taxon>Bacillota</taxon>
        <taxon>Bacilli</taxon>
        <taxon>Bacillales</taxon>
        <taxon>Paenibacillaceae</taxon>
        <taxon>Paenibacillus</taxon>
    </lineage>
</organism>
<gene>
    <name evidence="11" type="ORF">J2T15_002131</name>
</gene>
<dbReference type="CDD" id="cd17536">
    <property type="entry name" value="REC_YesN-like"/>
    <property type="match status" value="1"/>
</dbReference>
<evidence type="ECO:0000313" key="11">
    <source>
        <dbReference type="EMBL" id="MDQ0112696.1"/>
    </source>
</evidence>
<reference evidence="11 12" key="1">
    <citation type="submission" date="2023-07" db="EMBL/GenBank/DDBJ databases">
        <title>Sorghum-associated microbial communities from plants grown in Nebraska, USA.</title>
        <authorList>
            <person name="Schachtman D."/>
        </authorList>
    </citation>
    <scope>NUCLEOTIDE SEQUENCE [LARGE SCALE GENOMIC DNA]</scope>
    <source>
        <strain evidence="11 12">CC482</strain>
    </source>
</reference>
<dbReference type="InterPro" id="IPR009057">
    <property type="entry name" value="Homeodomain-like_sf"/>
</dbReference>